<keyword evidence="1 3" id="KW-0808">Transferase</keyword>
<proteinExistence type="predicted"/>
<organism evidence="3 4">
    <name type="scientific">Rubrivivax rivuli</name>
    <dbReference type="NCBI Taxonomy" id="1862385"/>
    <lineage>
        <taxon>Bacteria</taxon>
        <taxon>Pseudomonadati</taxon>
        <taxon>Pseudomonadota</taxon>
        <taxon>Betaproteobacteria</taxon>
        <taxon>Burkholderiales</taxon>
        <taxon>Sphaerotilaceae</taxon>
        <taxon>Rubrivivax</taxon>
    </lineage>
</organism>
<gene>
    <name evidence="3" type="ORF">EOE66_04530</name>
</gene>
<sequence>MLVSSRRPRLAFVSPVFLFPNDAGGKIRSTNILRGLKGGSFEIVLLSPATGEQQDRWQAELKGVCDEFIAWQPTPPRPQWARALQLLSELPVNVVADRTAAGLAAVRALAARQDIDLIVFDFVHAAVLQPASARAPAVCFTHNVEAEIFARHAQQAPNALRRWLWRSQHRKMLRFEGEALRRFARVIAVSERDAQAFRSQYGVQQAEAIPTGVDLDFFAWQAPPPVDAAHPPTVVFTGSMDWRANIDGVQFFLGEVWPLVLAAMPEARFVVVGKNPPAALQAAARLSKNVEFTGFVDDVRPYAHAAHAFVIPLLVGGGTRIKAFEAMAMGCPVVSTTIGMEGLEAEPGRHFVQCDQAAAMASALLALLADGAQRERLSRAARALVEARFGHRQVAQVFEGICQRALAQAAPRATAAA</sequence>
<dbReference type="GO" id="GO:0009103">
    <property type="term" value="P:lipopolysaccharide biosynthetic process"/>
    <property type="evidence" value="ECO:0007669"/>
    <property type="project" value="TreeGrafter"/>
</dbReference>
<accession>A0A437RSS9</accession>
<name>A0A437RSS9_9BURK</name>
<dbReference type="SUPFAM" id="SSF53756">
    <property type="entry name" value="UDP-Glycosyltransferase/glycogen phosphorylase"/>
    <property type="match status" value="1"/>
</dbReference>
<dbReference type="OrthoDB" id="9816564at2"/>
<dbReference type="Pfam" id="PF13692">
    <property type="entry name" value="Glyco_trans_1_4"/>
    <property type="match status" value="1"/>
</dbReference>
<dbReference type="CDD" id="cd03801">
    <property type="entry name" value="GT4_PimA-like"/>
    <property type="match status" value="1"/>
</dbReference>
<dbReference type="InterPro" id="IPR028098">
    <property type="entry name" value="Glyco_trans_4-like_N"/>
</dbReference>
<dbReference type="AlphaFoldDB" id="A0A437RSS9"/>
<dbReference type="Pfam" id="PF13439">
    <property type="entry name" value="Glyco_transf_4"/>
    <property type="match status" value="1"/>
</dbReference>
<keyword evidence="4" id="KW-1185">Reference proteome</keyword>
<evidence type="ECO:0000313" key="3">
    <source>
        <dbReference type="EMBL" id="RVU49823.1"/>
    </source>
</evidence>
<evidence type="ECO:0000259" key="2">
    <source>
        <dbReference type="Pfam" id="PF13439"/>
    </source>
</evidence>
<dbReference type="GO" id="GO:0016757">
    <property type="term" value="F:glycosyltransferase activity"/>
    <property type="evidence" value="ECO:0007669"/>
    <property type="project" value="TreeGrafter"/>
</dbReference>
<evidence type="ECO:0000256" key="1">
    <source>
        <dbReference type="ARBA" id="ARBA00022679"/>
    </source>
</evidence>
<dbReference type="Gene3D" id="3.40.50.2000">
    <property type="entry name" value="Glycogen Phosphorylase B"/>
    <property type="match status" value="2"/>
</dbReference>
<comment type="caution">
    <text evidence="3">The sequence shown here is derived from an EMBL/GenBank/DDBJ whole genome shotgun (WGS) entry which is preliminary data.</text>
</comment>
<dbReference type="EMBL" id="SACR01000001">
    <property type="protein sequence ID" value="RVU49823.1"/>
    <property type="molecule type" value="Genomic_DNA"/>
</dbReference>
<reference evidence="3 4" key="1">
    <citation type="submission" date="2019-01" db="EMBL/GenBank/DDBJ databases">
        <authorList>
            <person name="Chen W.-M."/>
        </authorList>
    </citation>
    <scope>NUCLEOTIDE SEQUENCE [LARGE SCALE GENOMIC DNA]</scope>
    <source>
        <strain evidence="3 4">KYPY4</strain>
    </source>
</reference>
<feature type="domain" description="Glycosyltransferase subfamily 4-like N-terminal" evidence="2">
    <location>
        <begin position="97"/>
        <end position="216"/>
    </location>
</feature>
<dbReference type="PANTHER" id="PTHR46401">
    <property type="entry name" value="GLYCOSYLTRANSFERASE WBBK-RELATED"/>
    <property type="match status" value="1"/>
</dbReference>
<dbReference type="PANTHER" id="PTHR46401:SF2">
    <property type="entry name" value="GLYCOSYLTRANSFERASE WBBK-RELATED"/>
    <property type="match status" value="1"/>
</dbReference>
<dbReference type="Proteomes" id="UP000285575">
    <property type="component" value="Unassembled WGS sequence"/>
</dbReference>
<protein>
    <submittedName>
        <fullName evidence="3">Glycosyltransferase</fullName>
    </submittedName>
</protein>
<evidence type="ECO:0000313" key="4">
    <source>
        <dbReference type="Proteomes" id="UP000285575"/>
    </source>
</evidence>